<accession>A0A268P5N4</accession>
<dbReference type="OMA" id="DRFEFTT"/>
<dbReference type="AlphaFoldDB" id="A0A268P5N4"/>
<dbReference type="Pfam" id="PF10949">
    <property type="entry name" value="DUF2777"/>
    <property type="match status" value="1"/>
</dbReference>
<proteinExistence type="predicted"/>
<name>A0A268P5N4_SHOCL</name>
<dbReference type="EMBL" id="NPCC01000004">
    <property type="protein sequence ID" value="PAE90839.1"/>
    <property type="molecule type" value="Genomic_DNA"/>
</dbReference>
<sequence>MDRKEAQQLVGQLLIVDLGVDGVYLGELVNVVTEPKKPWRGEVRIFSVLSLPDSIFRDDTIALHEVPYDEGDIDLFRSQQLKRRPQQIQIEPYLDSVLTDLKRRYIRLKNDVSAPSAELEALEVYIKTLTSQKRRTERTKGHNAGNDEAPFYNEYTFHFRDNHYVLVDSKGESLYLTPSHFEYVWHQQGKLVSGRYEGDGVFVRDNGVRYIPEENSVMLIDQKQFDPYYILRKELDPVALQGFEYNLQLHDVSHRDLIHCYNSLLEQLLNRENETSFQGVNFLTFQTDEHFVLVQHHFKRNLTFESGQPVYDRFEFTTDKGKRTISLYTNAFRF</sequence>
<organism evidence="1 2">
    <name type="scientific">Shouchella clausii</name>
    <name type="common">Alkalihalobacillus clausii</name>
    <dbReference type="NCBI Taxonomy" id="79880"/>
    <lineage>
        <taxon>Bacteria</taxon>
        <taxon>Bacillati</taxon>
        <taxon>Bacillota</taxon>
        <taxon>Bacilli</taxon>
        <taxon>Bacillales</taxon>
        <taxon>Bacillaceae</taxon>
        <taxon>Shouchella</taxon>
    </lineage>
</organism>
<evidence type="ECO:0000313" key="2">
    <source>
        <dbReference type="Proteomes" id="UP000216207"/>
    </source>
</evidence>
<dbReference type="Proteomes" id="UP000216207">
    <property type="component" value="Unassembled WGS sequence"/>
</dbReference>
<dbReference type="RefSeq" id="WP_011246881.1">
    <property type="nucleotide sequence ID" value="NZ_BOQQ01000003.1"/>
</dbReference>
<comment type="caution">
    <text evidence="1">The sequence shown here is derived from an EMBL/GenBank/DDBJ whole genome shotgun (WGS) entry which is preliminary data.</text>
</comment>
<reference evidence="1 2" key="1">
    <citation type="submission" date="2017-07" db="EMBL/GenBank/DDBJ databases">
        <title>Isolation and whole genome analysis of endospore-forming bacteria from heroin.</title>
        <authorList>
            <person name="Kalinowski J."/>
            <person name="Ahrens B."/>
            <person name="Al-Dilaimi A."/>
            <person name="Winkler A."/>
            <person name="Wibberg D."/>
            <person name="Schleenbecker U."/>
            <person name="Ruckert C."/>
            <person name="Wolfel R."/>
            <person name="Grass G."/>
        </authorList>
    </citation>
    <scope>NUCLEOTIDE SEQUENCE [LARGE SCALE GENOMIC DNA]</scope>
    <source>
        <strain evidence="1 2">7539</strain>
    </source>
</reference>
<gene>
    <name evidence="1" type="ORF">CHH72_02875</name>
</gene>
<protein>
    <submittedName>
        <fullName evidence="1">DUF2777 domain-containing protein</fullName>
    </submittedName>
</protein>
<dbReference type="InterPro" id="IPR024488">
    <property type="entry name" value="DUF2777"/>
</dbReference>
<evidence type="ECO:0000313" key="1">
    <source>
        <dbReference type="EMBL" id="PAE90839.1"/>
    </source>
</evidence>